<feature type="site" description="Lowers pKa of active site Tyr" evidence="4">
    <location>
        <position position="82"/>
    </location>
</feature>
<dbReference type="FunFam" id="3.20.20.100:FF:000002">
    <property type="entry name" value="2,5-diketo-D-gluconic acid reductase A"/>
    <property type="match status" value="1"/>
</dbReference>
<feature type="domain" description="NADP-dependent oxidoreductase" evidence="5">
    <location>
        <begin position="20"/>
        <end position="272"/>
    </location>
</feature>
<dbReference type="Proteomes" id="UP000053477">
    <property type="component" value="Unassembled WGS sequence"/>
</dbReference>
<dbReference type="InterPro" id="IPR020471">
    <property type="entry name" value="AKR"/>
</dbReference>
<evidence type="ECO:0000256" key="1">
    <source>
        <dbReference type="ARBA" id="ARBA00023002"/>
    </source>
</evidence>
<dbReference type="InterPro" id="IPR018170">
    <property type="entry name" value="Aldo/ket_reductase_CS"/>
</dbReference>
<evidence type="ECO:0000313" key="7">
    <source>
        <dbReference type="Proteomes" id="UP000053477"/>
    </source>
</evidence>
<keyword evidence="1" id="KW-0560">Oxidoreductase</keyword>
<sequence length="306" mass="33869">MSVNEQVYFTLNTGAKIPAIGLGCWSGTTPEQNESAYPWIMSALKNGYRHLDTAHGYGTEGVVGRAVLNCGIPREEIFVTTKLPNNHHHKVADSLEESLSRSGLTYFDLYLMHFPQAFADEPGDDYRVVDSPTFAETYAEMEKLLATGKVKAIGVSNFSVKNLTKLLETAKVIPAANQCEMHPHQAQPELLPFCKEKGIIMTAYSPTGYAPVREDPTMIQLAEKYNVSPAQVALAWDIARGTTAVPKSTDSKRQIGNLHELPKLTSEDVSLVSTLHKNVHYCQAPGPKERDGHKLCMGWTYEQMGW</sequence>
<dbReference type="STRING" id="27342.A0A0H2SCN0"/>
<dbReference type="CDD" id="cd19071">
    <property type="entry name" value="AKR_AKR1-5-like"/>
    <property type="match status" value="1"/>
</dbReference>
<evidence type="ECO:0000256" key="4">
    <source>
        <dbReference type="PIRSR" id="PIRSR000097-3"/>
    </source>
</evidence>
<dbReference type="PANTHER" id="PTHR11732">
    <property type="entry name" value="ALDO/KETO REDUCTASE"/>
    <property type="match status" value="1"/>
</dbReference>
<protein>
    <submittedName>
        <fullName evidence="6">Reductase AKOR2</fullName>
    </submittedName>
</protein>
<dbReference type="PIRSF" id="PIRSF000097">
    <property type="entry name" value="AKR"/>
    <property type="match status" value="1"/>
</dbReference>
<dbReference type="SUPFAM" id="SSF51430">
    <property type="entry name" value="NAD(P)-linked oxidoreductase"/>
    <property type="match status" value="1"/>
</dbReference>
<evidence type="ECO:0000313" key="6">
    <source>
        <dbReference type="EMBL" id="KLO14721.1"/>
    </source>
</evidence>
<dbReference type="AlphaFoldDB" id="A0A0H2SCN0"/>
<accession>A0A0H2SCN0</accession>
<dbReference type="PROSITE" id="PS00798">
    <property type="entry name" value="ALDOKETO_REDUCTASE_1"/>
    <property type="match status" value="1"/>
</dbReference>
<dbReference type="PROSITE" id="PS00062">
    <property type="entry name" value="ALDOKETO_REDUCTASE_2"/>
    <property type="match status" value="1"/>
</dbReference>
<dbReference type="InterPro" id="IPR023210">
    <property type="entry name" value="NADP_OxRdtase_dom"/>
</dbReference>
<dbReference type="OrthoDB" id="416253at2759"/>
<dbReference type="EMBL" id="KQ085939">
    <property type="protein sequence ID" value="KLO14721.1"/>
    <property type="molecule type" value="Genomic_DNA"/>
</dbReference>
<gene>
    <name evidence="6" type="ORF">SCHPADRAFT_939276</name>
</gene>
<evidence type="ECO:0000259" key="5">
    <source>
        <dbReference type="Pfam" id="PF00248"/>
    </source>
</evidence>
<dbReference type="InterPro" id="IPR036812">
    <property type="entry name" value="NAD(P)_OxRdtase_dom_sf"/>
</dbReference>
<dbReference type="InParanoid" id="A0A0H2SCN0"/>
<feature type="binding site" evidence="3">
    <location>
        <position position="113"/>
    </location>
    <ligand>
        <name>substrate</name>
    </ligand>
</feature>
<evidence type="ECO:0000256" key="3">
    <source>
        <dbReference type="PIRSR" id="PIRSR000097-2"/>
    </source>
</evidence>
<dbReference type="GO" id="GO:0016616">
    <property type="term" value="F:oxidoreductase activity, acting on the CH-OH group of donors, NAD or NADP as acceptor"/>
    <property type="evidence" value="ECO:0007669"/>
    <property type="project" value="UniProtKB-ARBA"/>
</dbReference>
<name>A0A0H2SCN0_9AGAM</name>
<proteinExistence type="predicted"/>
<evidence type="ECO:0000256" key="2">
    <source>
        <dbReference type="PIRSR" id="PIRSR000097-1"/>
    </source>
</evidence>
<dbReference type="Pfam" id="PF00248">
    <property type="entry name" value="Aldo_ket_red"/>
    <property type="match status" value="1"/>
</dbReference>
<organism evidence="6 7">
    <name type="scientific">Schizopora paradoxa</name>
    <dbReference type="NCBI Taxonomy" id="27342"/>
    <lineage>
        <taxon>Eukaryota</taxon>
        <taxon>Fungi</taxon>
        <taxon>Dikarya</taxon>
        <taxon>Basidiomycota</taxon>
        <taxon>Agaricomycotina</taxon>
        <taxon>Agaricomycetes</taxon>
        <taxon>Hymenochaetales</taxon>
        <taxon>Schizoporaceae</taxon>
        <taxon>Schizopora</taxon>
    </lineage>
</organism>
<reference evidence="6 7" key="1">
    <citation type="submission" date="2015-04" db="EMBL/GenBank/DDBJ databases">
        <title>Complete genome sequence of Schizopora paradoxa KUC8140, a cosmopolitan wood degrader in East Asia.</title>
        <authorList>
            <consortium name="DOE Joint Genome Institute"/>
            <person name="Min B."/>
            <person name="Park H."/>
            <person name="Jang Y."/>
            <person name="Kim J.-J."/>
            <person name="Kim K.H."/>
            <person name="Pangilinan J."/>
            <person name="Lipzen A."/>
            <person name="Riley R."/>
            <person name="Grigoriev I.V."/>
            <person name="Spatafora J.W."/>
            <person name="Choi I.-G."/>
        </authorList>
    </citation>
    <scope>NUCLEOTIDE SEQUENCE [LARGE SCALE GENOMIC DNA]</scope>
    <source>
        <strain evidence="6 7">KUC8140</strain>
    </source>
</reference>
<keyword evidence="7" id="KW-1185">Reference proteome</keyword>
<feature type="active site" description="Proton donor" evidence="2">
    <location>
        <position position="57"/>
    </location>
</feature>
<dbReference type="Gene3D" id="3.20.20.100">
    <property type="entry name" value="NADP-dependent oxidoreductase domain"/>
    <property type="match status" value="1"/>
</dbReference>
<dbReference type="PRINTS" id="PR00069">
    <property type="entry name" value="ALDKETRDTASE"/>
</dbReference>